<evidence type="ECO:0000313" key="4">
    <source>
        <dbReference type="Proteomes" id="UP000294364"/>
    </source>
</evidence>
<dbReference type="InterPro" id="IPR027471">
    <property type="entry name" value="YbeD-like_sf"/>
</dbReference>
<dbReference type="Gene3D" id="3.30.70.260">
    <property type="match status" value="1"/>
</dbReference>
<dbReference type="GO" id="GO:0005829">
    <property type="term" value="C:cytosol"/>
    <property type="evidence" value="ECO:0007669"/>
    <property type="project" value="TreeGrafter"/>
</dbReference>
<sequence>MNTKLVDLLVFPESMTYKIIGTPKINFINQVIEVAQYHVPGDYSPTVLYSSRKKYCSISITIIVKNIHEVERLYNDLSKIKNVRMVF</sequence>
<dbReference type="EMBL" id="LR217698">
    <property type="protein sequence ID" value="VFP78711.1"/>
    <property type="molecule type" value="Genomic_DNA"/>
</dbReference>
<dbReference type="HAMAP" id="MF_00659">
    <property type="entry name" value="UPF0250"/>
    <property type="match status" value="1"/>
</dbReference>
<dbReference type="InterPro" id="IPR007454">
    <property type="entry name" value="UPF0250_YbeD-like"/>
</dbReference>
<dbReference type="RefSeq" id="WP_157992021.1">
    <property type="nucleotide sequence ID" value="NZ_LR217698.1"/>
</dbReference>
<dbReference type="PANTHER" id="PTHR38036">
    <property type="entry name" value="UPF0250 PROTEIN YBED"/>
    <property type="match status" value="1"/>
</dbReference>
<dbReference type="OrthoDB" id="9793424at2"/>
<organism evidence="3 4">
    <name type="scientific">Candidatus Erwinia haradaeae</name>
    <dbReference type="NCBI Taxonomy" id="1922217"/>
    <lineage>
        <taxon>Bacteria</taxon>
        <taxon>Pseudomonadati</taxon>
        <taxon>Pseudomonadota</taxon>
        <taxon>Gammaproteobacteria</taxon>
        <taxon>Enterobacterales</taxon>
        <taxon>Erwiniaceae</taxon>
        <taxon>Erwinia</taxon>
    </lineage>
</organism>
<reference evidence="3 4" key="1">
    <citation type="submission" date="2019-02" db="EMBL/GenBank/DDBJ databases">
        <authorList>
            <person name="Manzano-Marin A."/>
            <person name="Manzano-Marin A."/>
        </authorList>
    </citation>
    <scope>NUCLEOTIDE SEQUENCE [LARGE SCALE GENOMIC DNA]</scope>
    <source>
        <strain evidence="3 4">ErCicurtihirsuta</strain>
    </source>
</reference>
<dbReference type="Pfam" id="PF04359">
    <property type="entry name" value="DUF493"/>
    <property type="match status" value="1"/>
</dbReference>
<accession>A0A451CZ63</accession>
<protein>
    <recommendedName>
        <fullName evidence="2">UPF0250 protein ERCICURT3053_347</fullName>
    </recommendedName>
</protein>
<gene>
    <name evidence="3" type="primary">ybeD</name>
    <name evidence="3" type="ORF">ERCICURT3053_347</name>
</gene>
<evidence type="ECO:0000256" key="1">
    <source>
        <dbReference type="ARBA" id="ARBA00008460"/>
    </source>
</evidence>
<name>A0A451CZ63_9GAMM</name>
<evidence type="ECO:0000313" key="3">
    <source>
        <dbReference type="EMBL" id="VFP78711.1"/>
    </source>
</evidence>
<evidence type="ECO:0000256" key="2">
    <source>
        <dbReference type="HAMAP-Rule" id="MF_00659"/>
    </source>
</evidence>
<dbReference type="PANTHER" id="PTHR38036:SF1">
    <property type="entry name" value="UPF0250 PROTEIN YBED"/>
    <property type="match status" value="1"/>
</dbReference>
<dbReference type="NCBIfam" id="NF003447">
    <property type="entry name" value="PRK04998.1"/>
    <property type="match status" value="1"/>
</dbReference>
<proteinExistence type="inferred from homology"/>
<dbReference type="SUPFAM" id="SSF117991">
    <property type="entry name" value="YbeD/HP0495-like"/>
    <property type="match status" value="1"/>
</dbReference>
<comment type="similarity">
    <text evidence="1 2">Belongs to the UPF0250 family.</text>
</comment>
<dbReference type="AlphaFoldDB" id="A0A451CZ63"/>
<dbReference type="Proteomes" id="UP000294364">
    <property type="component" value="Chromosome"/>
</dbReference>